<keyword evidence="2" id="KW-1185">Reference proteome</keyword>
<name>A0AAV2RUL2_MEGNR</name>
<protein>
    <submittedName>
        <fullName evidence="1">Uncharacterized protein</fullName>
    </submittedName>
</protein>
<reference evidence="1 2" key="1">
    <citation type="submission" date="2024-05" db="EMBL/GenBank/DDBJ databases">
        <authorList>
            <person name="Wallberg A."/>
        </authorList>
    </citation>
    <scope>NUCLEOTIDE SEQUENCE [LARGE SCALE GENOMIC DNA]</scope>
</reference>
<sequence length="148" mass="16646">FTDIKDPPSTDGILTFMDFAWPNQKPRRVYMKMIGDTVRARQHLLLLTGQCGHSYRDLSFYSPYKQGKPGESLVLKPYDGNKAKPLFKDVTKTDKFSHDLTASMILGAGWDSDTTRNNALFSIRLKDEPGKTTKTGFGRVISGLDILQ</sequence>
<evidence type="ECO:0000313" key="1">
    <source>
        <dbReference type="EMBL" id="CAL4139897.1"/>
    </source>
</evidence>
<feature type="non-terminal residue" evidence="1">
    <location>
        <position position="1"/>
    </location>
</feature>
<gene>
    <name evidence="1" type="ORF">MNOR_LOCUS28530</name>
</gene>
<dbReference type="EMBL" id="CAXKWB010031627">
    <property type="protein sequence ID" value="CAL4139897.1"/>
    <property type="molecule type" value="Genomic_DNA"/>
</dbReference>
<dbReference type="AlphaFoldDB" id="A0AAV2RUL2"/>
<evidence type="ECO:0000313" key="2">
    <source>
        <dbReference type="Proteomes" id="UP001497623"/>
    </source>
</evidence>
<organism evidence="1 2">
    <name type="scientific">Meganyctiphanes norvegica</name>
    <name type="common">Northern krill</name>
    <name type="synonym">Thysanopoda norvegica</name>
    <dbReference type="NCBI Taxonomy" id="48144"/>
    <lineage>
        <taxon>Eukaryota</taxon>
        <taxon>Metazoa</taxon>
        <taxon>Ecdysozoa</taxon>
        <taxon>Arthropoda</taxon>
        <taxon>Crustacea</taxon>
        <taxon>Multicrustacea</taxon>
        <taxon>Malacostraca</taxon>
        <taxon>Eumalacostraca</taxon>
        <taxon>Eucarida</taxon>
        <taxon>Euphausiacea</taxon>
        <taxon>Euphausiidae</taxon>
        <taxon>Meganyctiphanes</taxon>
    </lineage>
</organism>
<dbReference type="Proteomes" id="UP001497623">
    <property type="component" value="Unassembled WGS sequence"/>
</dbReference>
<accession>A0AAV2RUL2</accession>
<feature type="non-terminal residue" evidence="1">
    <location>
        <position position="148"/>
    </location>
</feature>
<comment type="caution">
    <text evidence="1">The sequence shown here is derived from an EMBL/GenBank/DDBJ whole genome shotgun (WGS) entry which is preliminary data.</text>
</comment>
<proteinExistence type="predicted"/>